<dbReference type="STRING" id="1499966.U14_05948"/>
<gene>
    <name evidence="1" type="ORF">U14_05948</name>
</gene>
<dbReference type="Proteomes" id="UP000030700">
    <property type="component" value="Unassembled WGS sequence"/>
</dbReference>
<proteinExistence type="predicted"/>
<dbReference type="HOGENOM" id="CLU_1665975_0_0_0"/>
<accession>A0A081BTD0</accession>
<reference evidence="1" key="1">
    <citation type="journal article" date="2015" name="PeerJ">
        <title>First genomic representation of candidate bacterial phylum KSB3 points to enhanced environmental sensing as a trigger of wastewater bulking.</title>
        <authorList>
            <person name="Sekiguchi Y."/>
            <person name="Ohashi A."/>
            <person name="Parks D.H."/>
            <person name="Yamauchi T."/>
            <person name="Tyson G.W."/>
            <person name="Hugenholtz P."/>
        </authorList>
    </citation>
    <scope>NUCLEOTIDE SEQUENCE [LARGE SCALE GENOMIC DNA]</scope>
</reference>
<dbReference type="AlphaFoldDB" id="A0A081BTD0"/>
<protein>
    <recommendedName>
        <fullName evidence="3">Outer membrane protein beta-barrel domain-containing protein</fullName>
    </recommendedName>
</protein>
<evidence type="ECO:0000313" key="1">
    <source>
        <dbReference type="EMBL" id="GAK54661.1"/>
    </source>
</evidence>
<evidence type="ECO:0008006" key="3">
    <source>
        <dbReference type="Google" id="ProtNLM"/>
    </source>
</evidence>
<organism evidence="1">
    <name type="scientific">Candidatus Moduliflexus flocculans</name>
    <dbReference type="NCBI Taxonomy" id="1499966"/>
    <lineage>
        <taxon>Bacteria</taxon>
        <taxon>Candidatus Moduliflexota</taxon>
        <taxon>Candidatus Moduliflexia</taxon>
        <taxon>Candidatus Moduliflexales</taxon>
        <taxon>Candidatus Moduliflexaceae</taxon>
    </lineage>
</organism>
<sequence>MKSIVVGIMAVVVMMGLTVNANAQTLYREITGFGGMTFDFGNDYGDDATAGIALAFNVSPRIGIEAEGGAIFADDTTFNGSLNLVLNFGSGASAIVPYIVGGGGVITDGGTDIAINGGLGLKMFIDYNIALRADFRAFFVTEEDDARDMERVYGGITFFF</sequence>
<dbReference type="SUPFAM" id="SSF56925">
    <property type="entry name" value="OMPA-like"/>
    <property type="match status" value="1"/>
</dbReference>
<dbReference type="Gene3D" id="2.40.160.20">
    <property type="match status" value="1"/>
</dbReference>
<name>A0A081BTD0_9BACT</name>
<dbReference type="EMBL" id="DF820462">
    <property type="protein sequence ID" value="GAK54661.1"/>
    <property type="molecule type" value="Genomic_DNA"/>
</dbReference>
<evidence type="ECO:0000313" key="2">
    <source>
        <dbReference type="Proteomes" id="UP000030700"/>
    </source>
</evidence>
<dbReference type="InterPro" id="IPR011250">
    <property type="entry name" value="OMP/PagP_B-barrel"/>
</dbReference>
<keyword evidence="2" id="KW-1185">Reference proteome</keyword>